<dbReference type="InterPro" id="IPR016152">
    <property type="entry name" value="PTrfase/Anion_transptr"/>
</dbReference>
<comment type="caution">
    <text evidence="2">The sequence shown here is derived from an EMBL/GenBank/DDBJ whole genome shotgun (WGS) entry which is preliminary data.</text>
</comment>
<dbReference type="GO" id="GO:0030295">
    <property type="term" value="F:protein kinase activator activity"/>
    <property type="evidence" value="ECO:0007669"/>
    <property type="project" value="TreeGrafter"/>
</dbReference>
<protein>
    <recommendedName>
        <fullName evidence="1">PTS EIIA type-2 domain-containing protein</fullName>
    </recommendedName>
</protein>
<dbReference type="PROSITE" id="PS51094">
    <property type="entry name" value="PTS_EIIA_TYPE_2"/>
    <property type="match status" value="1"/>
</dbReference>
<dbReference type="InterPro" id="IPR002178">
    <property type="entry name" value="PTS_EIIA_type-2_dom"/>
</dbReference>
<dbReference type="SUPFAM" id="SSF55804">
    <property type="entry name" value="Phoshotransferase/anion transport protein"/>
    <property type="match status" value="1"/>
</dbReference>
<reference evidence="2 3" key="1">
    <citation type="journal article" date="2016" name="Nat. Commun.">
        <title>Thousands of microbial genomes shed light on interconnected biogeochemical processes in an aquifer system.</title>
        <authorList>
            <person name="Anantharaman K."/>
            <person name="Brown C.T."/>
            <person name="Hug L.A."/>
            <person name="Sharon I."/>
            <person name="Castelle C.J."/>
            <person name="Probst A.J."/>
            <person name="Thomas B.C."/>
            <person name="Singh A."/>
            <person name="Wilkins M.J."/>
            <person name="Karaoz U."/>
            <person name="Brodie E.L."/>
            <person name="Williams K.H."/>
            <person name="Hubbard S.S."/>
            <person name="Banfield J.F."/>
        </authorList>
    </citation>
    <scope>NUCLEOTIDE SEQUENCE [LARGE SCALE GENOMIC DNA]</scope>
</reference>
<dbReference type="CDD" id="cd00211">
    <property type="entry name" value="PTS_IIA_fru"/>
    <property type="match status" value="1"/>
</dbReference>
<proteinExistence type="predicted"/>
<accession>A0A1F5QY53</accession>
<dbReference type="PANTHER" id="PTHR47738:SF1">
    <property type="entry name" value="NITROGEN REGULATORY PROTEIN"/>
    <property type="match status" value="1"/>
</dbReference>
<dbReference type="PROSITE" id="PS00372">
    <property type="entry name" value="PTS_EIIA_TYPE_2_HIS"/>
    <property type="match status" value="1"/>
</dbReference>
<dbReference type="InterPro" id="IPR051541">
    <property type="entry name" value="PTS_SugarTrans_NitroReg"/>
</dbReference>
<dbReference type="PANTHER" id="PTHR47738">
    <property type="entry name" value="PTS SYSTEM FRUCTOSE-LIKE EIIA COMPONENT-RELATED"/>
    <property type="match status" value="1"/>
</dbReference>
<dbReference type="EMBL" id="MFFM01000052">
    <property type="protein sequence ID" value="OGF07162.1"/>
    <property type="molecule type" value="Genomic_DNA"/>
</dbReference>
<evidence type="ECO:0000313" key="2">
    <source>
        <dbReference type="EMBL" id="OGF07162.1"/>
    </source>
</evidence>
<dbReference type="Proteomes" id="UP000177230">
    <property type="component" value="Unassembled WGS sequence"/>
</dbReference>
<gene>
    <name evidence="2" type="ORF">A2024_05250</name>
</gene>
<evidence type="ECO:0000259" key="1">
    <source>
        <dbReference type="PROSITE" id="PS51094"/>
    </source>
</evidence>
<dbReference type="Pfam" id="PF00359">
    <property type="entry name" value="PTS_EIIA_2"/>
    <property type="match status" value="1"/>
</dbReference>
<organism evidence="2 3">
    <name type="scientific">Candidatus Edwardsbacteria bacterium GWF2_54_11</name>
    <dbReference type="NCBI Taxonomy" id="1817851"/>
    <lineage>
        <taxon>Bacteria</taxon>
        <taxon>Candidatus Edwardsiibacteriota</taxon>
    </lineage>
</organism>
<name>A0A1F5QY53_9BACT</name>
<sequence length="179" mass="20076">MAIKLSNLIDESLIIPELSAQDADNVLRELINKAFNSKRLSARETAEEMRDMVPGVGSQMGRNIIQRGETELFDRIKYRESLGTTGIGEGVAIPHARNAMVKEMVLLMGRSKNGIDFSSLDDKPVHLFFLLLIPQEEKVKNLAVLAEIARMVKKPDFINQLLEAPDARAVYKLLKKSEE</sequence>
<dbReference type="Gene3D" id="3.40.930.10">
    <property type="entry name" value="Mannitol-specific EII, Chain A"/>
    <property type="match status" value="1"/>
</dbReference>
<evidence type="ECO:0000313" key="3">
    <source>
        <dbReference type="Proteomes" id="UP000177230"/>
    </source>
</evidence>
<feature type="domain" description="PTS EIIA type-2" evidence="1">
    <location>
        <begin position="33"/>
        <end position="177"/>
    </location>
</feature>
<dbReference type="AlphaFoldDB" id="A0A1F5QY53"/>